<dbReference type="Pfam" id="PF23265">
    <property type="entry name" value="Ig-like_KY"/>
    <property type="match status" value="1"/>
</dbReference>
<reference evidence="2 3" key="1">
    <citation type="submission" date="2024-01" db="EMBL/GenBank/DDBJ databases">
        <title>The genome of the rayed Mediterranean limpet Patella caerulea (Linnaeus, 1758).</title>
        <authorList>
            <person name="Anh-Thu Weber A."/>
            <person name="Halstead-Nussloch G."/>
        </authorList>
    </citation>
    <scope>NUCLEOTIDE SEQUENCE [LARGE SCALE GENOMIC DNA]</scope>
    <source>
        <strain evidence="2">AATW-2023a</strain>
        <tissue evidence="2">Whole specimen</tissue>
    </source>
</reference>
<dbReference type="AlphaFoldDB" id="A0AAN8JAJ8"/>
<comment type="caution">
    <text evidence="2">The sequence shown here is derived from an EMBL/GenBank/DDBJ whole genome shotgun (WGS) entry which is preliminary data.</text>
</comment>
<dbReference type="InterPro" id="IPR053041">
    <property type="entry name" value="Transglut-like_Superfamily_Mod"/>
</dbReference>
<sequence length="222" mass="24559">MSVKPELPYGYLGAQPKFSEFGLSTLSHNNPEVDVPDNQIELKFKTTRPVKLTGNLIQCSNDAEHKEYVFCHTQGDISALIATMPDTGYYKLQIYALPCDDDSKTLPGVFNYLINNTGSPKAPTPFPKQYAPWKDGCYLYDPIVLNQSMDLSNVPVKVSVPNAAVVAATVDGDWTHLQKDCQGLWVGQLNLEKYRAKGAKVCLNANFGGDKTKFATLLEYTI</sequence>
<dbReference type="PANTHER" id="PTHR47020">
    <property type="entry name" value="HILLARIN"/>
    <property type="match status" value="1"/>
</dbReference>
<keyword evidence="3" id="KW-1185">Reference proteome</keyword>
<protein>
    <recommendedName>
        <fullName evidence="1">KY-like immunoglobulin-like domain-containing protein</fullName>
    </recommendedName>
</protein>
<dbReference type="EMBL" id="JAZGQO010000011">
    <property type="protein sequence ID" value="KAK6174197.1"/>
    <property type="molecule type" value="Genomic_DNA"/>
</dbReference>
<dbReference type="Proteomes" id="UP001347796">
    <property type="component" value="Unassembled WGS sequence"/>
</dbReference>
<evidence type="ECO:0000313" key="3">
    <source>
        <dbReference type="Proteomes" id="UP001347796"/>
    </source>
</evidence>
<organism evidence="2 3">
    <name type="scientific">Patella caerulea</name>
    <name type="common">Rayed Mediterranean limpet</name>
    <dbReference type="NCBI Taxonomy" id="87958"/>
    <lineage>
        <taxon>Eukaryota</taxon>
        <taxon>Metazoa</taxon>
        <taxon>Spiralia</taxon>
        <taxon>Lophotrochozoa</taxon>
        <taxon>Mollusca</taxon>
        <taxon>Gastropoda</taxon>
        <taxon>Patellogastropoda</taxon>
        <taxon>Patelloidea</taxon>
        <taxon>Patellidae</taxon>
        <taxon>Patella</taxon>
    </lineage>
</organism>
<proteinExistence type="predicted"/>
<name>A0AAN8JAJ8_PATCE</name>
<gene>
    <name evidence="2" type="ORF">SNE40_017518</name>
</gene>
<evidence type="ECO:0000259" key="1">
    <source>
        <dbReference type="Pfam" id="PF23265"/>
    </source>
</evidence>
<evidence type="ECO:0000313" key="2">
    <source>
        <dbReference type="EMBL" id="KAK6174197.1"/>
    </source>
</evidence>
<accession>A0AAN8JAJ8</accession>
<feature type="domain" description="KY-like immunoglobulin-like" evidence="1">
    <location>
        <begin position="13"/>
        <end position="127"/>
    </location>
</feature>
<dbReference type="InterPro" id="IPR056564">
    <property type="entry name" value="Ig-like_KY"/>
</dbReference>
<dbReference type="PANTHER" id="PTHR47020:SF1">
    <property type="entry name" value="HILLARIN"/>
    <property type="match status" value="1"/>
</dbReference>